<dbReference type="Pfam" id="PF00789">
    <property type="entry name" value="UBX"/>
    <property type="match status" value="1"/>
</dbReference>
<evidence type="ECO:0000313" key="6">
    <source>
        <dbReference type="EMBL" id="KAJ6223887.1"/>
    </source>
</evidence>
<gene>
    <name evidence="6" type="ORF">RDWZM_002432</name>
</gene>
<keyword evidence="7" id="KW-1185">Reference proteome</keyword>
<dbReference type="GO" id="GO:0031397">
    <property type="term" value="P:negative regulation of protein ubiquitination"/>
    <property type="evidence" value="ECO:0007669"/>
    <property type="project" value="TreeGrafter"/>
</dbReference>
<protein>
    <recommendedName>
        <fullName evidence="5">UBX domain-containing protein</fullName>
    </recommendedName>
</protein>
<proteinExistence type="predicted"/>
<keyword evidence="2" id="KW-0963">Cytoplasm</keyword>
<dbReference type="GO" id="GO:1903094">
    <property type="term" value="P:negative regulation of protein K48-linked deubiquitination"/>
    <property type="evidence" value="ECO:0007669"/>
    <property type="project" value="TreeGrafter"/>
</dbReference>
<evidence type="ECO:0000259" key="5">
    <source>
        <dbReference type="PROSITE" id="PS50033"/>
    </source>
</evidence>
<dbReference type="OMA" id="EHEHCRI"/>
<dbReference type="GO" id="GO:0005634">
    <property type="term" value="C:nucleus"/>
    <property type="evidence" value="ECO:0007669"/>
    <property type="project" value="TreeGrafter"/>
</dbReference>
<dbReference type="Gene3D" id="3.10.20.90">
    <property type="entry name" value="Phosphatidylinositol 3-kinase Catalytic Subunit, Chain A, domain 1"/>
    <property type="match status" value="1"/>
</dbReference>
<sequence>MGFEDKLITGALNLLKDKATLESVIESIENGSAEIESNKELVPKSSTENSEEANNQQSVEVSPEEFLARKKAMEEKIKQRRIEIEEKEKELERQRELQRRKEGKDMGKMREEIEKLQREKFVESLRREKEADKAARDAILRQIEQDKAERRAKNSGNTICPPIVTNATIAVAPSSSNFSKDGKTKLAIRLLDGSSLMQEFDSKEVLSAVRAFIVTQKNIDYNITLGMPPKPAFSEEDMGKSLYALGLVPNARLQVVKRSY</sequence>
<accession>A0A9Q0MG38</accession>
<dbReference type="PANTHER" id="PTHR46340:SF1">
    <property type="entry name" value="UBX DOMAIN-CONTAINING PROTEIN 1"/>
    <property type="match status" value="1"/>
</dbReference>
<reference evidence="6" key="1">
    <citation type="submission" date="2022-12" db="EMBL/GenBank/DDBJ databases">
        <title>Genome assemblies of Blomia tropicalis.</title>
        <authorList>
            <person name="Cui Y."/>
        </authorList>
    </citation>
    <scope>NUCLEOTIDE SEQUENCE</scope>
    <source>
        <tissue evidence="6">Adult mites</tissue>
    </source>
</reference>
<feature type="domain" description="UBX" evidence="5">
    <location>
        <begin position="179"/>
        <end position="255"/>
    </location>
</feature>
<dbReference type="EMBL" id="JAPWDV010000001">
    <property type="protein sequence ID" value="KAJ6223887.1"/>
    <property type="molecule type" value="Genomic_DNA"/>
</dbReference>
<dbReference type="InterPro" id="IPR029071">
    <property type="entry name" value="Ubiquitin-like_domsf"/>
</dbReference>
<dbReference type="SUPFAM" id="SSF54236">
    <property type="entry name" value="Ubiquitin-like"/>
    <property type="match status" value="1"/>
</dbReference>
<dbReference type="PROSITE" id="PS50033">
    <property type="entry name" value="UBX"/>
    <property type="match status" value="1"/>
</dbReference>
<dbReference type="SMART" id="SM00166">
    <property type="entry name" value="UBX"/>
    <property type="match status" value="1"/>
</dbReference>
<feature type="coiled-coil region" evidence="3">
    <location>
        <begin position="70"/>
        <end position="119"/>
    </location>
</feature>
<evidence type="ECO:0000313" key="7">
    <source>
        <dbReference type="Proteomes" id="UP001142055"/>
    </source>
</evidence>
<comment type="caution">
    <text evidence="6">The sequence shown here is derived from an EMBL/GenBank/DDBJ whole genome shotgun (WGS) entry which is preliminary data.</text>
</comment>
<feature type="compositionally biased region" description="Polar residues" evidence="4">
    <location>
        <begin position="44"/>
        <end position="60"/>
    </location>
</feature>
<dbReference type="PANTHER" id="PTHR46340">
    <property type="entry name" value="UBX DOMAIN-CONTAINING PROTEIN 1"/>
    <property type="match status" value="1"/>
</dbReference>
<organism evidence="6 7">
    <name type="scientific">Blomia tropicalis</name>
    <name type="common">Mite</name>
    <dbReference type="NCBI Taxonomy" id="40697"/>
    <lineage>
        <taxon>Eukaryota</taxon>
        <taxon>Metazoa</taxon>
        <taxon>Ecdysozoa</taxon>
        <taxon>Arthropoda</taxon>
        <taxon>Chelicerata</taxon>
        <taxon>Arachnida</taxon>
        <taxon>Acari</taxon>
        <taxon>Acariformes</taxon>
        <taxon>Sarcoptiformes</taxon>
        <taxon>Astigmata</taxon>
        <taxon>Glycyphagoidea</taxon>
        <taxon>Echimyopodidae</taxon>
        <taxon>Blomia</taxon>
    </lineage>
</organism>
<keyword evidence="3" id="KW-0175">Coiled coil</keyword>
<evidence type="ECO:0000256" key="3">
    <source>
        <dbReference type="SAM" id="Coils"/>
    </source>
</evidence>
<dbReference type="Proteomes" id="UP001142055">
    <property type="component" value="Chromosome 1"/>
</dbReference>
<dbReference type="GO" id="GO:0036435">
    <property type="term" value="F:K48-linked polyubiquitin modification-dependent protein binding"/>
    <property type="evidence" value="ECO:0007669"/>
    <property type="project" value="TreeGrafter"/>
</dbReference>
<dbReference type="GO" id="GO:0032435">
    <property type="term" value="P:negative regulation of proteasomal ubiquitin-dependent protein catabolic process"/>
    <property type="evidence" value="ECO:0007669"/>
    <property type="project" value="TreeGrafter"/>
</dbReference>
<dbReference type="GO" id="GO:0005737">
    <property type="term" value="C:cytoplasm"/>
    <property type="evidence" value="ECO:0007669"/>
    <property type="project" value="UniProtKB-SubCell"/>
</dbReference>
<name>A0A9Q0MG38_BLOTA</name>
<comment type="subcellular location">
    <subcellularLocation>
        <location evidence="1">Cytoplasm</location>
    </subcellularLocation>
</comment>
<evidence type="ECO:0000256" key="4">
    <source>
        <dbReference type="SAM" id="MobiDB-lite"/>
    </source>
</evidence>
<evidence type="ECO:0000256" key="2">
    <source>
        <dbReference type="ARBA" id="ARBA00022490"/>
    </source>
</evidence>
<evidence type="ECO:0000256" key="1">
    <source>
        <dbReference type="ARBA" id="ARBA00004496"/>
    </source>
</evidence>
<dbReference type="AlphaFoldDB" id="A0A9Q0MG38"/>
<dbReference type="InterPro" id="IPR001012">
    <property type="entry name" value="UBX_dom"/>
</dbReference>
<feature type="region of interest" description="Disordered" evidence="4">
    <location>
        <begin position="32"/>
        <end position="65"/>
    </location>
</feature>